<dbReference type="Proteomes" id="UP000245380">
    <property type="component" value="Unassembled WGS sequence"/>
</dbReference>
<organism evidence="2 3">
    <name type="scientific">Sulfoacidibacillus thermotolerans</name>
    <name type="common">Acidibacillus sulfuroxidans</name>
    <dbReference type="NCBI Taxonomy" id="1765684"/>
    <lineage>
        <taxon>Bacteria</taxon>
        <taxon>Bacillati</taxon>
        <taxon>Bacillota</taxon>
        <taxon>Bacilli</taxon>
        <taxon>Bacillales</taxon>
        <taxon>Alicyclobacillaceae</taxon>
        <taxon>Sulfoacidibacillus</taxon>
    </lineage>
</organism>
<evidence type="ECO:0000313" key="2">
    <source>
        <dbReference type="EMBL" id="PWI56645.1"/>
    </source>
</evidence>
<dbReference type="GO" id="GO:0005829">
    <property type="term" value="C:cytosol"/>
    <property type="evidence" value="ECO:0007669"/>
    <property type="project" value="TreeGrafter"/>
</dbReference>
<dbReference type="GO" id="GO:0051782">
    <property type="term" value="P:negative regulation of cell division"/>
    <property type="evidence" value="ECO:0007669"/>
    <property type="project" value="TreeGrafter"/>
</dbReference>
<sequence length="353" mass="39586">MGYWLVVPAQQDEVVLAQAFERFGEVHVAISPQDFQQIVEQYGAPAAIVVHSSMRQLAQNVKGFRDKFPESRVYVVGIVTPSQLAMLHADDVVPFPLPESFVRRIQTERQIEEEVGHPLPRTNISESFLPPKKELREEMMVEGRDQIIVVTSNKGGDGKTTVAAQLATLLAKKGPVLVMDADPKGNQVEWFRQDNQPPIHSIYDFQKAKDRDRAELESYLLEKGNLKVLASSTESGPLTSKALAAAIQAYKPFYSTIILDMQQGTSPELITAASYATSVIVVATPSAKRLRPLLLMMKQLMEHRIKKSKIHVVVNRTHQKGDLPTIRTALEDVLGASFSQYYELPFQEHLEWD</sequence>
<dbReference type="Gene3D" id="3.40.50.300">
    <property type="entry name" value="P-loop containing nucleotide triphosphate hydrolases"/>
    <property type="match status" value="1"/>
</dbReference>
<reference evidence="2 3" key="1">
    <citation type="submission" date="2016-11" db="EMBL/GenBank/DDBJ databases">
        <title>Comparative genomics of Acidibacillus ferroxidans species.</title>
        <authorList>
            <person name="Oliveira G."/>
            <person name="Nunes G."/>
            <person name="Oliveira R."/>
            <person name="Araujo F."/>
            <person name="Salim A."/>
            <person name="Scholte L."/>
            <person name="Morais D."/>
            <person name="Nancucheo I."/>
            <person name="Johnson D.B."/>
            <person name="Grail B."/>
            <person name="Bittencourt J."/>
            <person name="Valadares R."/>
        </authorList>
    </citation>
    <scope>NUCLEOTIDE SEQUENCE [LARGE SCALE GENOMIC DNA]</scope>
    <source>
        <strain evidence="2 3">Y002</strain>
    </source>
</reference>
<evidence type="ECO:0000313" key="3">
    <source>
        <dbReference type="Proteomes" id="UP000245380"/>
    </source>
</evidence>
<proteinExistence type="predicted"/>
<keyword evidence="3" id="KW-1185">Reference proteome</keyword>
<dbReference type="GO" id="GO:0009898">
    <property type="term" value="C:cytoplasmic side of plasma membrane"/>
    <property type="evidence" value="ECO:0007669"/>
    <property type="project" value="TreeGrafter"/>
</dbReference>
<accession>A0A2U3D5U6</accession>
<feature type="non-terminal residue" evidence="2">
    <location>
        <position position="353"/>
    </location>
</feature>
<name>A0A2U3D5U6_SULT2</name>
<dbReference type="InterPro" id="IPR050625">
    <property type="entry name" value="ParA/MinD_ATPase"/>
</dbReference>
<comment type="caution">
    <text evidence="2">The sequence shown here is derived from an EMBL/GenBank/DDBJ whole genome shotgun (WGS) entry which is preliminary data.</text>
</comment>
<dbReference type="GO" id="GO:0016887">
    <property type="term" value="F:ATP hydrolysis activity"/>
    <property type="evidence" value="ECO:0007669"/>
    <property type="project" value="TreeGrafter"/>
</dbReference>
<dbReference type="Pfam" id="PF01656">
    <property type="entry name" value="CbiA"/>
    <property type="match status" value="1"/>
</dbReference>
<feature type="domain" description="CobQ/CobB/MinD/ParA nucleotide binding" evidence="1">
    <location>
        <begin position="148"/>
        <end position="348"/>
    </location>
</feature>
<dbReference type="RefSeq" id="WP_146192821.1">
    <property type="nucleotide sequence ID" value="NZ_MPDK01000032.1"/>
</dbReference>
<dbReference type="GO" id="GO:0005524">
    <property type="term" value="F:ATP binding"/>
    <property type="evidence" value="ECO:0007669"/>
    <property type="project" value="TreeGrafter"/>
</dbReference>
<dbReference type="InterPro" id="IPR002586">
    <property type="entry name" value="CobQ/CobB/MinD/ParA_Nub-bd_dom"/>
</dbReference>
<dbReference type="PANTHER" id="PTHR43384:SF13">
    <property type="entry name" value="SLR0110 PROTEIN"/>
    <property type="match status" value="1"/>
</dbReference>
<protein>
    <recommendedName>
        <fullName evidence="1">CobQ/CobB/MinD/ParA nucleotide binding domain-containing protein</fullName>
    </recommendedName>
</protein>
<dbReference type="AlphaFoldDB" id="A0A2U3D5U6"/>
<dbReference type="EMBL" id="MPDK01000032">
    <property type="protein sequence ID" value="PWI56645.1"/>
    <property type="molecule type" value="Genomic_DNA"/>
</dbReference>
<dbReference type="PANTHER" id="PTHR43384">
    <property type="entry name" value="SEPTUM SITE-DETERMINING PROTEIN MIND HOMOLOG, CHLOROPLASTIC-RELATED"/>
    <property type="match status" value="1"/>
</dbReference>
<dbReference type="InterPro" id="IPR027417">
    <property type="entry name" value="P-loop_NTPase"/>
</dbReference>
<dbReference type="SUPFAM" id="SSF52540">
    <property type="entry name" value="P-loop containing nucleoside triphosphate hydrolases"/>
    <property type="match status" value="1"/>
</dbReference>
<gene>
    <name evidence="2" type="ORF">BM613_12760</name>
</gene>
<evidence type="ECO:0000259" key="1">
    <source>
        <dbReference type="Pfam" id="PF01656"/>
    </source>
</evidence>